<dbReference type="EMBL" id="AZGO01000003">
    <property type="protein sequence ID" value="KRM38014.1"/>
    <property type="molecule type" value="Genomic_DNA"/>
</dbReference>
<reference evidence="1 2" key="1">
    <citation type="journal article" date="2015" name="Genome Announc.">
        <title>Expanding the biotechnology potential of lactobacilli through comparative genomics of 213 strains and associated genera.</title>
        <authorList>
            <person name="Sun Z."/>
            <person name="Harris H.M."/>
            <person name="McCann A."/>
            <person name="Guo C."/>
            <person name="Argimon S."/>
            <person name="Zhang W."/>
            <person name="Yang X."/>
            <person name="Jeffery I.B."/>
            <person name="Cooney J.C."/>
            <person name="Kagawa T.F."/>
            <person name="Liu W."/>
            <person name="Song Y."/>
            <person name="Salvetti E."/>
            <person name="Wrobel A."/>
            <person name="Rasinkangas P."/>
            <person name="Parkhill J."/>
            <person name="Rea M.C."/>
            <person name="O'Sullivan O."/>
            <person name="Ritari J."/>
            <person name="Douillard F.P."/>
            <person name="Paul Ross R."/>
            <person name="Yang R."/>
            <person name="Briner A.E."/>
            <person name="Felis G.E."/>
            <person name="de Vos W.M."/>
            <person name="Barrangou R."/>
            <person name="Klaenhammer T.R."/>
            <person name="Caufield P.W."/>
            <person name="Cui Y."/>
            <person name="Zhang H."/>
            <person name="O'Toole P.W."/>
        </authorList>
    </citation>
    <scope>NUCLEOTIDE SEQUENCE [LARGE SCALE GENOMIC DNA]</scope>
    <source>
        <strain evidence="1 2">DSM 8475</strain>
    </source>
</reference>
<evidence type="ECO:0000313" key="2">
    <source>
        <dbReference type="Proteomes" id="UP000051085"/>
    </source>
</evidence>
<dbReference type="InterPro" id="IPR036380">
    <property type="entry name" value="Isochorismatase-like_sf"/>
</dbReference>
<dbReference type="SUPFAM" id="SSF52499">
    <property type="entry name" value="Isochorismatase-like hydrolases"/>
    <property type="match status" value="1"/>
</dbReference>
<dbReference type="Proteomes" id="UP000051085">
    <property type="component" value="Unassembled WGS sequence"/>
</dbReference>
<name>A0A922TLR6_9LACO</name>
<accession>A0A922TLR6</accession>
<evidence type="ECO:0008006" key="3">
    <source>
        <dbReference type="Google" id="ProtNLM"/>
    </source>
</evidence>
<evidence type="ECO:0000313" key="1">
    <source>
        <dbReference type="EMBL" id="KRM38014.1"/>
    </source>
</evidence>
<proteinExistence type="predicted"/>
<sequence>MNKMTKALIIIDMQNGVVNPAGKVIYNQTGLVHLINERIDSYRSSLSSMWMKTWYRIRRLGSWFPA</sequence>
<protein>
    <recommendedName>
        <fullName evidence="3">Isochorismatase-like domain-containing protein</fullName>
    </recommendedName>
</protein>
<dbReference type="AlphaFoldDB" id="A0A922TLR6"/>
<dbReference type="Gene3D" id="3.40.50.850">
    <property type="entry name" value="Isochorismatase-like"/>
    <property type="match status" value="1"/>
</dbReference>
<gene>
    <name evidence="1" type="ORF">FD34_GL001140</name>
</gene>
<organism evidence="1 2">
    <name type="scientific">Limosilactobacillus pontis DSM 8475</name>
    <dbReference type="NCBI Taxonomy" id="1423794"/>
    <lineage>
        <taxon>Bacteria</taxon>
        <taxon>Bacillati</taxon>
        <taxon>Bacillota</taxon>
        <taxon>Bacilli</taxon>
        <taxon>Lactobacillales</taxon>
        <taxon>Lactobacillaceae</taxon>
        <taxon>Limosilactobacillus</taxon>
    </lineage>
</organism>
<comment type="caution">
    <text evidence="1">The sequence shown here is derived from an EMBL/GenBank/DDBJ whole genome shotgun (WGS) entry which is preliminary data.</text>
</comment>